<dbReference type="InterPro" id="IPR036291">
    <property type="entry name" value="NAD(P)-bd_dom_sf"/>
</dbReference>
<accession>A0A9W9AP96</accession>
<dbReference type="PROSITE" id="PS00092">
    <property type="entry name" value="N6_MTASE"/>
    <property type="match status" value="1"/>
</dbReference>
<reference evidence="4" key="1">
    <citation type="submission" date="2022-08" db="EMBL/GenBank/DDBJ databases">
        <authorList>
            <consortium name="DOE Joint Genome Institute"/>
            <person name="Min B."/>
            <person name="Riley R."/>
            <person name="Sierra-Patev S."/>
            <person name="Naranjo-Ortiz M."/>
            <person name="Looney B."/>
            <person name="Konkel Z."/>
            <person name="Slot J.C."/>
            <person name="Sakamoto Y."/>
            <person name="Steenwyk J.L."/>
            <person name="Rokas A."/>
            <person name="Carro J."/>
            <person name="Camarero S."/>
            <person name="Ferreira P."/>
            <person name="Molpeceres G."/>
            <person name="Ruiz-Duenas F.J."/>
            <person name="Serrano A."/>
            <person name="Henrissat B."/>
            <person name="Drula E."/>
            <person name="Hughes K.W."/>
            <person name="Mata J.L."/>
            <person name="Ishikawa N.K."/>
            <person name="Vargas-Isla R."/>
            <person name="Ushijima S."/>
            <person name="Smith C.A."/>
            <person name="Ahrendt S."/>
            <person name="Andreopoulos W."/>
            <person name="He G."/>
            <person name="Labutti K."/>
            <person name="Lipzen A."/>
            <person name="Ng V."/>
            <person name="Sandor L."/>
            <person name="Barry K."/>
            <person name="Martinez A.T."/>
            <person name="Xiao Y."/>
            <person name="Gibbons J.G."/>
            <person name="Terashima K."/>
            <person name="Hibbett D.S."/>
            <person name="Grigoriev I.V."/>
        </authorList>
    </citation>
    <scope>NUCLEOTIDE SEQUENCE</scope>
    <source>
        <strain evidence="4">Sp2 HRB7682 ss15</strain>
    </source>
</reference>
<proteinExistence type="inferred from homology"/>
<evidence type="ECO:0000313" key="5">
    <source>
        <dbReference type="Proteomes" id="UP001150238"/>
    </source>
</evidence>
<dbReference type="Gene3D" id="3.40.50.720">
    <property type="entry name" value="NAD(P)-binding Rossmann-like Domain"/>
    <property type="match status" value="1"/>
</dbReference>
<dbReference type="Proteomes" id="UP001150238">
    <property type="component" value="Unassembled WGS sequence"/>
</dbReference>
<comment type="similarity">
    <text evidence="2">Belongs to the NAD(P)-dependent epimerase/dehydratase family. Dihydroflavonol-4-reductase subfamily.</text>
</comment>
<dbReference type="PANTHER" id="PTHR10366">
    <property type="entry name" value="NAD DEPENDENT EPIMERASE/DEHYDRATASE"/>
    <property type="match status" value="1"/>
</dbReference>
<dbReference type="Pfam" id="PF01370">
    <property type="entry name" value="Epimerase"/>
    <property type="match status" value="1"/>
</dbReference>
<dbReference type="GO" id="GO:0008168">
    <property type="term" value="F:methyltransferase activity"/>
    <property type="evidence" value="ECO:0007669"/>
    <property type="project" value="InterPro"/>
</dbReference>
<dbReference type="CDD" id="cd05227">
    <property type="entry name" value="AR_SDR_e"/>
    <property type="match status" value="1"/>
</dbReference>
<sequence>MPVVPLGSTILVTGANGYIAAWIVRTLLDKGYIVKGTVRSEDKGKRLQEIFEKYGDKFKFVVVPDITKEGAFDDAVKDVDAIAHTASPVNFSAVDPQELIKPAVRGTESILRSALEVGSNVRRIIYTSSAAAVLRVDPEPRTFSEDNWNDLSVAEVERDGKDALPITKYRASKTLAERAAWKFLEDNKDAIKWDLVVLNPPFVFGPVTHDVPTLSALNLSAAQFHSIVVGHSDAGGKTPQELRSTGNCWIDVRDLAEAQSLALQTENVANERMIVSAGAFVWQEWLDIANSLAPIYLPSHPDLPKGVPISKSDPQIIHQIQYNTSKAERLLGIKYRTKEATVQDTFADYEARGW</sequence>
<protein>
    <submittedName>
        <fullName evidence="4">D-lactaldehyde dehydrogenase</fullName>
    </submittedName>
</protein>
<dbReference type="InterPro" id="IPR001509">
    <property type="entry name" value="Epimerase_deHydtase"/>
</dbReference>
<dbReference type="SUPFAM" id="SSF51735">
    <property type="entry name" value="NAD(P)-binding Rossmann-fold domains"/>
    <property type="match status" value="1"/>
</dbReference>
<feature type="domain" description="NAD-dependent epimerase/dehydratase" evidence="3">
    <location>
        <begin position="10"/>
        <end position="269"/>
    </location>
</feature>
<evidence type="ECO:0000256" key="2">
    <source>
        <dbReference type="ARBA" id="ARBA00023445"/>
    </source>
</evidence>
<dbReference type="AlphaFoldDB" id="A0A9W9AP96"/>
<evidence type="ECO:0000256" key="1">
    <source>
        <dbReference type="ARBA" id="ARBA00023002"/>
    </source>
</evidence>
<dbReference type="GO" id="GO:0032259">
    <property type="term" value="P:methylation"/>
    <property type="evidence" value="ECO:0007669"/>
    <property type="project" value="InterPro"/>
</dbReference>
<evidence type="ECO:0000259" key="3">
    <source>
        <dbReference type="Pfam" id="PF01370"/>
    </source>
</evidence>
<name>A0A9W9AP96_9AGAR</name>
<dbReference type="GO" id="GO:0016616">
    <property type="term" value="F:oxidoreductase activity, acting on the CH-OH group of donors, NAD or NADP as acceptor"/>
    <property type="evidence" value="ECO:0007669"/>
    <property type="project" value="TreeGrafter"/>
</dbReference>
<dbReference type="EMBL" id="JANVFS010000010">
    <property type="protein sequence ID" value="KAJ4486656.1"/>
    <property type="molecule type" value="Genomic_DNA"/>
</dbReference>
<reference evidence="4" key="2">
    <citation type="journal article" date="2023" name="Proc. Natl. Acad. Sci. U.S.A.">
        <title>A global phylogenomic analysis of the shiitake genus Lentinula.</title>
        <authorList>
            <person name="Sierra-Patev S."/>
            <person name="Min B."/>
            <person name="Naranjo-Ortiz M."/>
            <person name="Looney B."/>
            <person name="Konkel Z."/>
            <person name="Slot J.C."/>
            <person name="Sakamoto Y."/>
            <person name="Steenwyk J.L."/>
            <person name="Rokas A."/>
            <person name="Carro J."/>
            <person name="Camarero S."/>
            <person name="Ferreira P."/>
            <person name="Molpeceres G."/>
            <person name="Ruiz-Duenas F.J."/>
            <person name="Serrano A."/>
            <person name="Henrissat B."/>
            <person name="Drula E."/>
            <person name="Hughes K.W."/>
            <person name="Mata J.L."/>
            <person name="Ishikawa N.K."/>
            <person name="Vargas-Isla R."/>
            <person name="Ushijima S."/>
            <person name="Smith C.A."/>
            <person name="Donoghue J."/>
            <person name="Ahrendt S."/>
            <person name="Andreopoulos W."/>
            <person name="He G."/>
            <person name="LaButti K."/>
            <person name="Lipzen A."/>
            <person name="Ng V."/>
            <person name="Riley R."/>
            <person name="Sandor L."/>
            <person name="Barry K."/>
            <person name="Martinez A.T."/>
            <person name="Xiao Y."/>
            <person name="Gibbons J.G."/>
            <person name="Terashima K."/>
            <person name="Grigoriev I.V."/>
            <person name="Hibbett D."/>
        </authorList>
    </citation>
    <scope>NUCLEOTIDE SEQUENCE</scope>
    <source>
        <strain evidence="4">Sp2 HRB7682 ss15</strain>
    </source>
</reference>
<dbReference type="InterPro" id="IPR050425">
    <property type="entry name" value="NAD(P)_dehydrat-like"/>
</dbReference>
<dbReference type="PANTHER" id="PTHR10366:SF564">
    <property type="entry name" value="STEROL-4-ALPHA-CARBOXYLATE 3-DEHYDROGENASE, DECARBOXYLATING"/>
    <property type="match status" value="1"/>
</dbReference>
<comment type="caution">
    <text evidence="4">The sequence shown here is derived from an EMBL/GenBank/DDBJ whole genome shotgun (WGS) entry which is preliminary data.</text>
</comment>
<gene>
    <name evidence="4" type="ORF">C8J55DRAFT_535007</name>
</gene>
<organism evidence="4 5">
    <name type="scientific">Lentinula lateritia</name>
    <dbReference type="NCBI Taxonomy" id="40482"/>
    <lineage>
        <taxon>Eukaryota</taxon>
        <taxon>Fungi</taxon>
        <taxon>Dikarya</taxon>
        <taxon>Basidiomycota</taxon>
        <taxon>Agaricomycotina</taxon>
        <taxon>Agaricomycetes</taxon>
        <taxon>Agaricomycetidae</taxon>
        <taxon>Agaricales</taxon>
        <taxon>Marasmiineae</taxon>
        <taxon>Omphalotaceae</taxon>
        <taxon>Lentinula</taxon>
    </lineage>
</organism>
<evidence type="ECO:0000313" key="4">
    <source>
        <dbReference type="EMBL" id="KAJ4486656.1"/>
    </source>
</evidence>
<dbReference type="GO" id="GO:0003676">
    <property type="term" value="F:nucleic acid binding"/>
    <property type="evidence" value="ECO:0007669"/>
    <property type="project" value="InterPro"/>
</dbReference>
<keyword evidence="1" id="KW-0560">Oxidoreductase</keyword>
<dbReference type="InterPro" id="IPR002052">
    <property type="entry name" value="DNA_methylase_N6_adenine_CS"/>
</dbReference>